<proteinExistence type="predicted"/>
<dbReference type="Gene3D" id="3.40.630.30">
    <property type="match status" value="1"/>
</dbReference>
<evidence type="ECO:0000313" key="4">
    <source>
        <dbReference type="EMBL" id="MBD3665484.1"/>
    </source>
</evidence>
<protein>
    <submittedName>
        <fullName evidence="4">GNAT family N-acetyltransferase</fullName>
    </submittedName>
</protein>
<dbReference type="CDD" id="cd04301">
    <property type="entry name" value="NAT_SF"/>
    <property type="match status" value="1"/>
</dbReference>
<reference evidence="4" key="1">
    <citation type="submission" date="2020-08" db="EMBL/GenBank/DDBJ databases">
        <title>Sulfitobacter aestuariivivens sp. nov., isolated from a tidal flat.</title>
        <authorList>
            <person name="Park S."/>
            <person name="Yoon J.-H."/>
        </authorList>
    </citation>
    <scope>NUCLEOTIDE SEQUENCE</scope>
    <source>
        <strain evidence="4">TSTF-M16</strain>
    </source>
</reference>
<keyword evidence="1" id="KW-0808">Transferase</keyword>
<organism evidence="4 5">
    <name type="scientific">Sulfitobacter aestuariivivens</name>
    <dbReference type="NCBI Taxonomy" id="2766981"/>
    <lineage>
        <taxon>Bacteria</taxon>
        <taxon>Pseudomonadati</taxon>
        <taxon>Pseudomonadota</taxon>
        <taxon>Alphaproteobacteria</taxon>
        <taxon>Rhodobacterales</taxon>
        <taxon>Roseobacteraceae</taxon>
        <taxon>Sulfitobacter</taxon>
    </lineage>
</organism>
<dbReference type="PANTHER" id="PTHR43877:SF1">
    <property type="entry name" value="ACETYLTRANSFERASE"/>
    <property type="match status" value="1"/>
</dbReference>
<feature type="domain" description="N-acetyltransferase" evidence="3">
    <location>
        <begin position="1"/>
        <end position="138"/>
    </location>
</feature>
<dbReference type="InterPro" id="IPR016181">
    <property type="entry name" value="Acyl_CoA_acyltransferase"/>
</dbReference>
<evidence type="ECO:0000259" key="3">
    <source>
        <dbReference type="PROSITE" id="PS51186"/>
    </source>
</evidence>
<dbReference type="PANTHER" id="PTHR43877">
    <property type="entry name" value="AMINOALKYLPHOSPHONATE N-ACETYLTRANSFERASE-RELATED-RELATED"/>
    <property type="match status" value="1"/>
</dbReference>
<dbReference type="InterPro" id="IPR000182">
    <property type="entry name" value="GNAT_dom"/>
</dbReference>
<dbReference type="AlphaFoldDB" id="A0A927HGH6"/>
<dbReference type="EMBL" id="JACTAG010000002">
    <property type="protein sequence ID" value="MBD3665484.1"/>
    <property type="molecule type" value="Genomic_DNA"/>
</dbReference>
<evidence type="ECO:0000256" key="2">
    <source>
        <dbReference type="ARBA" id="ARBA00023315"/>
    </source>
</evidence>
<dbReference type="PROSITE" id="PS51186">
    <property type="entry name" value="GNAT"/>
    <property type="match status" value="1"/>
</dbReference>
<dbReference type="GO" id="GO:0016747">
    <property type="term" value="F:acyltransferase activity, transferring groups other than amino-acyl groups"/>
    <property type="evidence" value="ECO:0007669"/>
    <property type="project" value="InterPro"/>
</dbReference>
<accession>A0A927HGH6</accession>
<keyword evidence="2" id="KW-0012">Acyltransferase</keyword>
<gene>
    <name evidence="4" type="ORF">H9Q16_16245</name>
</gene>
<keyword evidence="5" id="KW-1185">Reference proteome</keyword>
<name>A0A927HGH6_9RHOB</name>
<evidence type="ECO:0000256" key="1">
    <source>
        <dbReference type="ARBA" id="ARBA00022679"/>
    </source>
</evidence>
<dbReference type="Pfam" id="PF13673">
    <property type="entry name" value="Acetyltransf_10"/>
    <property type="match status" value="1"/>
</dbReference>
<evidence type="ECO:0000313" key="5">
    <source>
        <dbReference type="Proteomes" id="UP000635142"/>
    </source>
</evidence>
<dbReference type="InterPro" id="IPR050832">
    <property type="entry name" value="Bact_Acetyltransf"/>
</dbReference>
<dbReference type="Proteomes" id="UP000635142">
    <property type="component" value="Unassembled WGS sequence"/>
</dbReference>
<dbReference type="RefSeq" id="WP_191076457.1">
    <property type="nucleotide sequence ID" value="NZ_JACTAG010000002.1"/>
</dbReference>
<comment type="caution">
    <text evidence="4">The sequence shown here is derived from an EMBL/GenBank/DDBJ whole genome shotgun (WGS) entry which is preliminary data.</text>
</comment>
<dbReference type="SUPFAM" id="SSF55729">
    <property type="entry name" value="Acyl-CoA N-acyltransferases (Nat)"/>
    <property type="match status" value="1"/>
</dbReference>
<sequence length="138" mass="14777">MTVSIDLTDDLKTCFELRRVVFIEEQGVPVEEEIDALDVESLHLLARDGDTPVGTARVYIADDIAKIGRVCVLKSHRGAGLGAALIMAALEVSAGKARTAKLGAQLHALGFYETLGFAATGPVYDDAGIDHRDMVRPL</sequence>